<keyword evidence="6" id="KW-1185">Reference proteome</keyword>
<dbReference type="PANTHER" id="PTHR42756:SF1">
    <property type="entry name" value="TRANSCRIPTIONAL REPRESSOR OF EMRAB OPERON"/>
    <property type="match status" value="1"/>
</dbReference>
<dbReference type="InParanoid" id="D6U1A4"/>
<dbReference type="InterPro" id="IPR036388">
    <property type="entry name" value="WH-like_DNA-bd_sf"/>
</dbReference>
<reference evidence="5 6" key="1">
    <citation type="journal article" date="2011" name="Stand. Genomic Sci.">
        <title>Non-contiguous finished genome sequence and contextual data of the filamentous soil bacterium Ktedonobacter racemifer type strain (SOSP1-21).</title>
        <authorList>
            <person name="Chang Y.J."/>
            <person name="Land M."/>
            <person name="Hauser L."/>
            <person name="Chertkov O."/>
            <person name="Del Rio T.G."/>
            <person name="Nolan M."/>
            <person name="Copeland A."/>
            <person name="Tice H."/>
            <person name="Cheng J.F."/>
            <person name="Lucas S."/>
            <person name="Han C."/>
            <person name="Goodwin L."/>
            <person name="Pitluck S."/>
            <person name="Ivanova N."/>
            <person name="Ovchinikova G."/>
            <person name="Pati A."/>
            <person name="Chen A."/>
            <person name="Palaniappan K."/>
            <person name="Mavromatis K."/>
            <person name="Liolios K."/>
            <person name="Brettin T."/>
            <person name="Fiebig A."/>
            <person name="Rohde M."/>
            <person name="Abt B."/>
            <person name="Goker M."/>
            <person name="Detter J.C."/>
            <person name="Woyke T."/>
            <person name="Bristow J."/>
            <person name="Eisen J.A."/>
            <person name="Markowitz V."/>
            <person name="Hugenholtz P."/>
            <person name="Kyrpides N.C."/>
            <person name="Klenk H.P."/>
            <person name="Lapidus A."/>
        </authorList>
    </citation>
    <scope>NUCLEOTIDE SEQUENCE [LARGE SCALE GENOMIC DNA]</scope>
    <source>
        <strain evidence="6">DSM 44963</strain>
    </source>
</reference>
<dbReference type="Gene3D" id="1.10.10.10">
    <property type="entry name" value="Winged helix-like DNA-binding domain superfamily/Winged helix DNA-binding domain"/>
    <property type="match status" value="1"/>
</dbReference>
<dbReference type="GO" id="GO:0003677">
    <property type="term" value="F:DNA binding"/>
    <property type="evidence" value="ECO:0007669"/>
    <property type="project" value="UniProtKB-KW"/>
</dbReference>
<keyword evidence="3" id="KW-0804">Transcription</keyword>
<feature type="domain" description="HTH marR-type" evidence="4">
    <location>
        <begin position="5"/>
        <end position="134"/>
    </location>
</feature>
<dbReference type="SMART" id="SM00347">
    <property type="entry name" value="HTH_MARR"/>
    <property type="match status" value="1"/>
</dbReference>
<protein>
    <submittedName>
        <fullName evidence="5">Transcriptional regulator, MarR family</fullName>
    </submittedName>
</protein>
<organism evidence="5 6">
    <name type="scientific">Ktedonobacter racemifer DSM 44963</name>
    <dbReference type="NCBI Taxonomy" id="485913"/>
    <lineage>
        <taxon>Bacteria</taxon>
        <taxon>Bacillati</taxon>
        <taxon>Chloroflexota</taxon>
        <taxon>Ktedonobacteria</taxon>
        <taxon>Ktedonobacterales</taxon>
        <taxon>Ktedonobacteraceae</taxon>
        <taxon>Ktedonobacter</taxon>
    </lineage>
</organism>
<dbReference type="OrthoDB" id="6462103at2"/>
<name>D6U1A4_KTERA</name>
<evidence type="ECO:0000256" key="2">
    <source>
        <dbReference type="ARBA" id="ARBA00023125"/>
    </source>
</evidence>
<evidence type="ECO:0000256" key="1">
    <source>
        <dbReference type="ARBA" id="ARBA00023015"/>
    </source>
</evidence>
<dbReference type="Pfam" id="PF01047">
    <property type="entry name" value="MarR"/>
    <property type="match status" value="1"/>
</dbReference>
<accession>D6U1A4</accession>
<dbReference type="InterPro" id="IPR036390">
    <property type="entry name" value="WH_DNA-bd_sf"/>
</dbReference>
<gene>
    <name evidence="5" type="ORF">Krac_3421</name>
</gene>
<dbReference type="FunCoup" id="D6U1A4">
    <property type="interactions" value="166"/>
</dbReference>
<dbReference type="SUPFAM" id="SSF46785">
    <property type="entry name" value="Winged helix' DNA-binding domain"/>
    <property type="match status" value="1"/>
</dbReference>
<evidence type="ECO:0000259" key="4">
    <source>
        <dbReference type="PROSITE" id="PS50995"/>
    </source>
</evidence>
<evidence type="ECO:0000256" key="3">
    <source>
        <dbReference type="ARBA" id="ARBA00023163"/>
    </source>
</evidence>
<keyword evidence="2" id="KW-0238">DNA-binding</keyword>
<dbReference type="GO" id="GO:0003700">
    <property type="term" value="F:DNA-binding transcription factor activity"/>
    <property type="evidence" value="ECO:0007669"/>
    <property type="project" value="InterPro"/>
</dbReference>
<dbReference type="AlphaFoldDB" id="D6U1A4"/>
<dbReference type="InterPro" id="IPR000835">
    <property type="entry name" value="HTH_MarR-typ"/>
</dbReference>
<proteinExistence type="predicted"/>
<evidence type="ECO:0000313" key="5">
    <source>
        <dbReference type="EMBL" id="EFH82594.1"/>
    </source>
</evidence>
<sequence>MDTLEDTLFRQLSYACSEAKQTFAQHLGMSQARWQLLMLLERQGEISHADLQQHLLLDGATITRLVKQFEAEGVLSRRLDPQNNRYTLVSLTPSGHAITAGIRATHSEFQTRLLDGITREEREAMLQALERLRTNIRLIQQEDLGHE</sequence>
<comment type="caution">
    <text evidence="5">The sequence shown here is derived from an EMBL/GenBank/DDBJ whole genome shotgun (WGS) entry which is preliminary data.</text>
</comment>
<dbReference type="RefSeq" id="WP_007920827.1">
    <property type="nucleotide sequence ID" value="NZ_ADVG01000004.1"/>
</dbReference>
<dbReference type="PROSITE" id="PS50995">
    <property type="entry name" value="HTH_MARR_2"/>
    <property type="match status" value="1"/>
</dbReference>
<dbReference type="Proteomes" id="UP000004508">
    <property type="component" value="Unassembled WGS sequence"/>
</dbReference>
<evidence type="ECO:0000313" key="6">
    <source>
        <dbReference type="Proteomes" id="UP000004508"/>
    </source>
</evidence>
<dbReference type="EMBL" id="ADVG01000004">
    <property type="protein sequence ID" value="EFH82594.1"/>
    <property type="molecule type" value="Genomic_DNA"/>
</dbReference>
<dbReference type="eggNOG" id="COG1846">
    <property type="taxonomic scope" value="Bacteria"/>
</dbReference>
<dbReference type="PRINTS" id="PR00598">
    <property type="entry name" value="HTHMARR"/>
</dbReference>
<dbReference type="STRING" id="485913.Krac_3421"/>
<dbReference type="PANTHER" id="PTHR42756">
    <property type="entry name" value="TRANSCRIPTIONAL REGULATOR, MARR"/>
    <property type="match status" value="1"/>
</dbReference>
<keyword evidence="1" id="KW-0805">Transcription regulation</keyword>